<proteinExistence type="predicted"/>
<dbReference type="InterPro" id="IPR010982">
    <property type="entry name" value="Lambda_DNA-bd_dom_sf"/>
</dbReference>
<organism evidence="2 3">
    <name type="scientific">Noviherbaspirillum cavernae</name>
    <dbReference type="NCBI Taxonomy" id="2320862"/>
    <lineage>
        <taxon>Bacteria</taxon>
        <taxon>Pseudomonadati</taxon>
        <taxon>Pseudomonadota</taxon>
        <taxon>Betaproteobacteria</taxon>
        <taxon>Burkholderiales</taxon>
        <taxon>Oxalobacteraceae</taxon>
        <taxon>Noviherbaspirillum</taxon>
    </lineage>
</organism>
<sequence length="449" mass="49325">MNQLSANPRSQLHALTPYGQGTPEIESLVSYFCRLAASHSVSTFTLSRTIAKHFQHEVIPSFDWHHRQISGIRESALTWSAALSALTSVQDLDGLTFLPWRDVISQNGLSIVTRGQFCPACFAEDVASGRSPYFRLAWESAEVSVCARHGQPLSQHCPGCGKDNIRHAAAFVVPGWCTHCGEFLGKKAEVPSQTVIEPGALWRARQVGDLLAAQASLSSAPNQEALTTTITQLIAEMDNGQSAAFARRIGIGKSTIHHWLKTGGTPTLEISLKIAAQCGLSLRHLLTGELSGWRPPANNDQLVLTLPNLTSEVRRSPRTLDWQHVEAQLHAFLEMPTPISVLEAARRLDVEARQLYLRANRVTRQLGERWKDYVRRRQQASVANASPYLEAACLEIWAEGKAVTRREIAARVPAEILSPVANLLNVLKDVHAYLRSSGEVAESTASDSD</sequence>
<dbReference type="CDD" id="cd00093">
    <property type="entry name" value="HTH_XRE"/>
    <property type="match status" value="1"/>
</dbReference>
<dbReference type="GO" id="GO:0003677">
    <property type="term" value="F:DNA binding"/>
    <property type="evidence" value="ECO:0007669"/>
    <property type="project" value="InterPro"/>
</dbReference>
<comment type="caution">
    <text evidence="2">The sequence shown here is derived from an EMBL/GenBank/DDBJ whole genome shotgun (WGS) entry which is preliminary data.</text>
</comment>
<dbReference type="PROSITE" id="PS50943">
    <property type="entry name" value="HTH_CROC1"/>
    <property type="match status" value="1"/>
</dbReference>
<dbReference type="Pfam" id="PF06527">
    <property type="entry name" value="TniQ"/>
    <property type="match status" value="1"/>
</dbReference>
<keyword evidence="3" id="KW-1185">Reference proteome</keyword>
<feature type="domain" description="HTH cro/C1-type" evidence="1">
    <location>
        <begin position="243"/>
        <end position="285"/>
    </location>
</feature>
<dbReference type="EMBL" id="QYUN01000002">
    <property type="protein sequence ID" value="RJG06289.1"/>
    <property type="molecule type" value="Genomic_DNA"/>
</dbReference>
<gene>
    <name evidence="2" type="ORF">D3870_09960</name>
</gene>
<dbReference type="InterPro" id="IPR009492">
    <property type="entry name" value="TniQ"/>
</dbReference>
<evidence type="ECO:0000313" key="3">
    <source>
        <dbReference type="Proteomes" id="UP000285190"/>
    </source>
</evidence>
<dbReference type="OrthoDB" id="9056773at2"/>
<reference evidence="2 3" key="1">
    <citation type="submission" date="2018-09" db="EMBL/GenBank/DDBJ databases">
        <authorList>
            <person name="Zhu H."/>
        </authorList>
    </citation>
    <scope>NUCLEOTIDE SEQUENCE [LARGE SCALE GENOMIC DNA]</scope>
    <source>
        <strain evidence="2 3">K2R10-39</strain>
    </source>
</reference>
<dbReference type="SUPFAM" id="SSF47413">
    <property type="entry name" value="lambda repressor-like DNA-binding domains"/>
    <property type="match status" value="1"/>
</dbReference>
<accession>A0A418X1G0</accession>
<name>A0A418X1G0_9BURK</name>
<dbReference type="Proteomes" id="UP000285190">
    <property type="component" value="Unassembled WGS sequence"/>
</dbReference>
<evidence type="ECO:0000259" key="1">
    <source>
        <dbReference type="PROSITE" id="PS50943"/>
    </source>
</evidence>
<dbReference type="InterPro" id="IPR001387">
    <property type="entry name" value="Cro/C1-type_HTH"/>
</dbReference>
<dbReference type="Gene3D" id="1.10.260.40">
    <property type="entry name" value="lambda repressor-like DNA-binding domains"/>
    <property type="match status" value="1"/>
</dbReference>
<dbReference type="AlphaFoldDB" id="A0A418X1G0"/>
<protein>
    <submittedName>
        <fullName evidence="2">Helix-turn-helix domain-containing protein</fullName>
    </submittedName>
</protein>
<dbReference type="RefSeq" id="WP_119738733.1">
    <property type="nucleotide sequence ID" value="NZ_QYUN01000002.1"/>
</dbReference>
<evidence type="ECO:0000313" key="2">
    <source>
        <dbReference type="EMBL" id="RJG06289.1"/>
    </source>
</evidence>